<dbReference type="SUPFAM" id="SSF53756">
    <property type="entry name" value="UDP-Glycosyltransferase/glycogen phosphorylase"/>
    <property type="match status" value="1"/>
</dbReference>
<comment type="caution">
    <text evidence="1">The sequence shown here is derived from an EMBL/GenBank/DDBJ whole genome shotgun (WGS) entry which is preliminary data.</text>
</comment>
<name>X1K8R1_9ZZZZ</name>
<proteinExistence type="predicted"/>
<organism evidence="1">
    <name type="scientific">marine sediment metagenome</name>
    <dbReference type="NCBI Taxonomy" id="412755"/>
    <lineage>
        <taxon>unclassified sequences</taxon>
        <taxon>metagenomes</taxon>
        <taxon>ecological metagenomes</taxon>
    </lineage>
</organism>
<dbReference type="GO" id="GO:0008194">
    <property type="term" value="F:UDP-glycosyltransferase activity"/>
    <property type="evidence" value="ECO:0007669"/>
    <property type="project" value="TreeGrafter"/>
</dbReference>
<dbReference type="InterPro" id="IPR050426">
    <property type="entry name" value="Glycosyltransferase_28"/>
</dbReference>
<dbReference type="GO" id="GO:0016125">
    <property type="term" value="P:sterol metabolic process"/>
    <property type="evidence" value="ECO:0007669"/>
    <property type="project" value="TreeGrafter"/>
</dbReference>
<dbReference type="Gene3D" id="3.40.50.2000">
    <property type="entry name" value="Glycogen Phosphorylase B"/>
    <property type="match status" value="2"/>
</dbReference>
<feature type="non-terminal residue" evidence="1">
    <location>
        <position position="211"/>
    </location>
</feature>
<gene>
    <name evidence="1" type="ORF">S06H3_22857</name>
</gene>
<protein>
    <recommendedName>
        <fullName evidence="2">Glycosyl transferase family 28 C-terminal domain-containing protein</fullName>
    </recommendedName>
</protein>
<dbReference type="PANTHER" id="PTHR48050:SF25">
    <property type="entry name" value="STEROL 3-BETA-GLUCOSYLTRANSFERASE"/>
    <property type="match status" value="1"/>
</dbReference>
<dbReference type="EMBL" id="BARV01012303">
    <property type="protein sequence ID" value="GAI02973.1"/>
    <property type="molecule type" value="Genomic_DNA"/>
</dbReference>
<sequence length="211" mass="24203">GTRFIEMLDSDVGKATLGGSGSGLKKIIAYIKLARNSTDINKELINKQYKLIESENPDRIVYNGKAIYPIIWGLNKRGKTILISPVPYIHYVRNHTHIVFHGNFGPFLNKLTFSLANFGLIITVRISIKWLKITKKITRKQIKNALLSNKIIYTISPSLFPRPDYWNENIKVLGYHERDKTVKWKADKSLEQFVANHDKILFITFGSMTNP</sequence>
<dbReference type="PANTHER" id="PTHR48050">
    <property type="entry name" value="STEROL 3-BETA-GLUCOSYLTRANSFERASE"/>
    <property type="match status" value="1"/>
</dbReference>
<reference evidence="1" key="1">
    <citation type="journal article" date="2014" name="Front. Microbiol.">
        <title>High frequency of phylogenetically diverse reductive dehalogenase-homologous genes in deep subseafloor sedimentary metagenomes.</title>
        <authorList>
            <person name="Kawai M."/>
            <person name="Futagami T."/>
            <person name="Toyoda A."/>
            <person name="Takaki Y."/>
            <person name="Nishi S."/>
            <person name="Hori S."/>
            <person name="Arai W."/>
            <person name="Tsubouchi T."/>
            <person name="Morono Y."/>
            <person name="Uchiyama I."/>
            <person name="Ito T."/>
            <person name="Fujiyama A."/>
            <person name="Inagaki F."/>
            <person name="Takami H."/>
        </authorList>
    </citation>
    <scope>NUCLEOTIDE SEQUENCE</scope>
    <source>
        <strain evidence="1">Expedition CK06-06</strain>
    </source>
</reference>
<evidence type="ECO:0000313" key="1">
    <source>
        <dbReference type="EMBL" id="GAI02973.1"/>
    </source>
</evidence>
<feature type="non-terminal residue" evidence="1">
    <location>
        <position position="1"/>
    </location>
</feature>
<accession>X1K8R1</accession>
<evidence type="ECO:0008006" key="2">
    <source>
        <dbReference type="Google" id="ProtNLM"/>
    </source>
</evidence>
<dbReference type="AlphaFoldDB" id="X1K8R1"/>